<keyword evidence="13" id="KW-0234">DNA repair</keyword>
<dbReference type="InterPro" id="IPR023170">
    <property type="entry name" value="HhH_base_excis_C"/>
</dbReference>
<keyword evidence="12" id="KW-0804">Transcription</keyword>
<name>A0ABP8SV58_9ACTN</name>
<keyword evidence="8" id="KW-0862">Zinc</keyword>
<feature type="domain" description="HTH araC/xylS-type" evidence="14">
    <location>
        <begin position="87"/>
        <end position="185"/>
    </location>
</feature>
<dbReference type="SMART" id="SM00478">
    <property type="entry name" value="ENDO3c"/>
    <property type="match status" value="1"/>
</dbReference>
<evidence type="ECO:0000256" key="11">
    <source>
        <dbReference type="ARBA" id="ARBA00023159"/>
    </source>
</evidence>
<organism evidence="15 16">
    <name type="scientific">Micromonospora coerulea</name>
    <dbReference type="NCBI Taxonomy" id="47856"/>
    <lineage>
        <taxon>Bacteria</taxon>
        <taxon>Bacillati</taxon>
        <taxon>Actinomycetota</taxon>
        <taxon>Actinomycetes</taxon>
        <taxon>Micromonosporales</taxon>
        <taxon>Micromonosporaceae</taxon>
        <taxon>Micromonospora</taxon>
    </lineage>
</organism>
<keyword evidence="9" id="KW-0805">Transcription regulation</keyword>
<dbReference type="RefSeq" id="WP_346122195.1">
    <property type="nucleotide sequence ID" value="NZ_BAABGU010000025.1"/>
</dbReference>
<evidence type="ECO:0000256" key="10">
    <source>
        <dbReference type="ARBA" id="ARBA00023125"/>
    </source>
</evidence>
<evidence type="ECO:0000259" key="14">
    <source>
        <dbReference type="PROSITE" id="PS01124"/>
    </source>
</evidence>
<dbReference type="SMART" id="SM00342">
    <property type="entry name" value="HTH_ARAC"/>
    <property type="match status" value="1"/>
</dbReference>
<evidence type="ECO:0000256" key="3">
    <source>
        <dbReference type="ARBA" id="ARBA00012000"/>
    </source>
</evidence>
<evidence type="ECO:0000256" key="6">
    <source>
        <dbReference type="ARBA" id="ARBA00022723"/>
    </source>
</evidence>
<evidence type="ECO:0000256" key="13">
    <source>
        <dbReference type="ARBA" id="ARBA00023204"/>
    </source>
</evidence>
<dbReference type="Proteomes" id="UP001500307">
    <property type="component" value="Unassembled WGS sequence"/>
</dbReference>
<dbReference type="Gene3D" id="1.10.340.30">
    <property type="entry name" value="Hypothetical protein, domain 2"/>
    <property type="match status" value="1"/>
</dbReference>
<dbReference type="PROSITE" id="PS01124">
    <property type="entry name" value="HTH_ARAC_FAMILY_2"/>
    <property type="match status" value="1"/>
</dbReference>
<dbReference type="InterPro" id="IPR035451">
    <property type="entry name" value="Ada-like_dom_sf"/>
</dbReference>
<dbReference type="PROSITE" id="PS00041">
    <property type="entry name" value="HTH_ARAC_FAMILY_1"/>
    <property type="match status" value="1"/>
</dbReference>
<dbReference type="PANTHER" id="PTHR43003:SF13">
    <property type="entry name" value="DNA-3-METHYLADENINE GLYCOSYLASE 2"/>
    <property type="match status" value="1"/>
</dbReference>
<dbReference type="Pfam" id="PF02805">
    <property type="entry name" value="Ada_Zn_binding"/>
    <property type="match status" value="1"/>
</dbReference>
<dbReference type="EC" id="3.2.2.21" evidence="3"/>
<keyword evidence="10" id="KW-0238">DNA-binding</keyword>
<evidence type="ECO:0000256" key="5">
    <source>
        <dbReference type="ARBA" id="ARBA00022679"/>
    </source>
</evidence>
<keyword evidence="7" id="KW-0227">DNA damage</keyword>
<evidence type="ECO:0000256" key="1">
    <source>
        <dbReference type="ARBA" id="ARBA00000086"/>
    </source>
</evidence>
<dbReference type="InterPro" id="IPR011257">
    <property type="entry name" value="DNA_glycosylase"/>
</dbReference>
<evidence type="ECO:0000256" key="4">
    <source>
        <dbReference type="ARBA" id="ARBA00022603"/>
    </source>
</evidence>
<dbReference type="CDD" id="cd00056">
    <property type="entry name" value="ENDO3c"/>
    <property type="match status" value="1"/>
</dbReference>
<dbReference type="Pfam" id="PF12833">
    <property type="entry name" value="HTH_18"/>
    <property type="match status" value="1"/>
</dbReference>
<dbReference type="SUPFAM" id="SSF55945">
    <property type="entry name" value="TATA-box binding protein-like"/>
    <property type="match status" value="1"/>
</dbReference>
<keyword evidence="6" id="KW-0479">Metal-binding</keyword>
<comment type="caution">
    <text evidence="15">The sequence shown here is derived from an EMBL/GenBank/DDBJ whole genome shotgun (WGS) entry which is preliminary data.</text>
</comment>
<dbReference type="InterPro" id="IPR004026">
    <property type="entry name" value="Ada_DNA_repair_Zn-bd"/>
</dbReference>
<evidence type="ECO:0000313" key="16">
    <source>
        <dbReference type="Proteomes" id="UP001500307"/>
    </source>
</evidence>
<dbReference type="SUPFAM" id="SSF57884">
    <property type="entry name" value="Ada DNA repair protein, N-terminal domain (N-Ada 10)"/>
    <property type="match status" value="1"/>
</dbReference>
<protein>
    <recommendedName>
        <fullName evidence="3">DNA-3-methyladenine glycosylase II</fullName>
        <ecNumber evidence="3">3.2.2.21</ecNumber>
    </recommendedName>
</protein>
<dbReference type="InterPro" id="IPR037046">
    <property type="entry name" value="AlkA_N_sf"/>
</dbReference>
<dbReference type="InterPro" id="IPR018060">
    <property type="entry name" value="HTH_AraC"/>
</dbReference>
<keyword evidence="11" id="KW-0010">Activator</keyword>
<reference evidence="16" key="1">
    <citation type="journal article" date="2019" name="Int. J. Syst. Evol. Microbiol.">
        <title>The Global Catalogue of Microorganisms (GCM) 10K type strain sequencing project: providing services to taxonomists for standard genome sequencing and annotation.</title>
        <authorList>
            <consortium name="The Broad Institute Genomics Platform"/>
            <consortium name="The Broad Institute Genome Sequencing Center for Infectious Disease"/>
            <person name="Wu L."/>
            <person name="Ma J."/>
        </authorList>
    </citation>
    <scope>NUCLEOTIDE SEQUENCE [LARGE SCALE GENOMIC DNA]</scope>
    <source>
        <strain evidence="16">JCM 3175</strain>
    </source>
</reference>
<dbReference type="InterPro" id="IPR018062">
    <property type="entry name" value="HTH_AraC-typ_CS"/>
</dbReference>
<evidence type="ECO:0000256" key="2">
    <source>
        <dbReference type="ARBA" id="ARBA00001947"/>
    </source>
</evidence>
<gene>
    <name evidence="15" type="ORF">GCM10023176_42990</name>
</gene>
<sequence>MELDFERCYRAVDSRDQRFDGWFYTGVTSTGIYCRPSCPAMTPKRQNVRFFPSAAAAQGAGLRACRRCRPDAAPGSPQWDVRADVVGRAMRMIADGVVDRDGVPGLAARLGYTERHLHRMLRAELGAGPLALARAQRAQTARILIETTGLGMAEVAFAAGFGSVRQFNDTVREVYAAAPSDLRATRGGRPAAGGAGTITLRLAYRPPLHAAALLEFLALRALPGVEEVRDGTYRRGLRLPHGPGEVALTPADGHVSATLRLADMRDLAPAVARCRRLLDLDADPTAVDDTLAQDPALAKAVAAEPGVRLPRAVDGFEMALRAITTQQVSLASAKTTLTHLLTATTPGAHPGGDGQLRGFVSAEEVVGLPDSAFRMPGVRRETIRALARAVAEGSLELEPGGDRAETVRRLTALPGIGPWTAGYAAMRALGDPDVFLPTDLAVRRGAAALGLPTDPKTLDAYADRWRPWRSYAVIRLWRAA</sequence>
<dbReference type="Gene3D" id="1.10.1670.10">
    <property type="entry name" value="Helix-hairpin-Helix base-excision DNA repair enzymes (C-terminal)"/>
    <property type="match status" value="1"/>
</dbReference>
<evidence type="ECO:0000256" key="8">
    <source>
        <dbReference type="ARBA" id="ARBA00022833"/>
    </source>
</evidence>
<comment type="cofactor">
    <cofactor evidence="2">
        <name>Zn(2+)</name>
        <dbReference type="ChEBI" id="CHEBI:29105"/>
    </cofactor>
</comment>
<dbReference type="InterPro" id="IPR003265">
    <property type="entry name" value="HhH-GPD_domain"/>
</dbReference>
<evidence type="ECO:0000256" key="9">
    <source>
        <dbReference type="ARBA" id="ARBA00023015"/>
    </source>
</evidence>
<dbReference type="Pfam" id="PF06029">
    <property type="entry name" value="AlkA_N"/>
    <property type="match status" value="1"/>
</dbReference>
<comment type="catalytic activity">
    <reaction evidence="1">
        <text>Hydrolysis of alkylated DNA, releasing 3-methyladenine, 3-methylguanine, 7-methylguanine and 7-methyladenine.</text>
        <dbReference type="EC" id="3.2.2.21"/>
    </reaction>
</comment>
<keyword evidence="5" id="KW-0808">Transferase</keyword>
<dbReference type="Gene3D" id="1.10.10.60">
    <property type="entry name" value="Homeodomain-like"/>
    <property type="match status" value="1"/>
</dbReference>
<accession>A0ABP8SV58</accession>
<dbReference type="EMBL" id="BAABGU010000025">
    <property type="protein sequence ID" value="GAA4574889.1"/>
    <property type="molecule type" value="Genomic_DNA"/>
</dbReference>
<dbReference type="SUPFAM" id="SSF46689">
    <property type="entry name" value="Homeodomain-like"/>
    <property type="match status" value="1"/>
</dbReference>
<dbReference type="InterPro" id="IPR009057">
    <property type="entry name" value="Homeodomain-like_sf"/>
</dbReference>
<dbReference type="InterPro" id="IPR051912">
    <property type="entry name" value="Alkylbase_DNA_Glycosylase/TA"/>
</dbReference>
<dbReference type="Gene3D" id="3.40.10.10">
    <property type="entry name" value="DNA Methylphosphotriester Repair Domain"/>
    <property type="match status" value="1"/>
</dbReference>
<dbReference type="InterPro" id="IPR010316">
    <property type="entry name" value="AlkA_N"/>
</dbReference>
<dbReference type="SMART" id="SM01009">
    <property type="entry name" value="AlkA_N"/>
    <property type="match status" value="1"/>
</dbReference>
<evidence type="ECO:0000256" key="12">
    <source>
        <dbReference type="ARBA" id="ARBA00023163"/>
    </source>
</evidence>
<evidence type="ECO:0000256" key="7">
    <source>
        <dbReference type="ARBA" id="ARBA00022763"/>
    </source>
</evidence>
<keyword evidence="16" id="KW-1185">Reference proteome</keyword>
<dbReference type="Gene3D" id="3.30.310.20">
    <property type="entry name" value="DNA-3-methyladenine glycosylase AlkA, N-terminal domain"/>
    <property type="match status" value="1"/>
</dbReference>
<proteinExistence type="predicted"/>
<evidence type="ECO:0000313" key="15">
    <source>
        <dbReference type="EMBL" id="GAA4574889.1"/>
    </source>
</evidence>
<dbReference type="SUPFAM" id="SSF48150">
    <property type="entry name" value="DNA-glycosylase"/>
    <property type="match status" value="1"/>
</dbReference>
<keyword evidence="4" id="KW-0489">Methyltransferase</keyword>
<dbReference type="PANTHER" id="PTHR43003">
    <property type="entry name" value="DNA-3-METHYLADENINE GLYCOSYLASE"/>
    <property type="match status" value="1"/>
</dbReference>